<feature type="transmembrane region" description="Helical" evidence="1">
    <location>
        <begin position="222"/>
        <end position="240"/>
    </location>
</feature>
<keyword evidence="1" id="KW-1133">Transmembrane helix</keyword>
<dbReference type="OMA" id="WQAGLYN"/>
<protein>
    <submittedName>
        <fullName evidence="2">Membrane protein</fullName>
    </submittedName>
</protein>
<proteinExistence type="predicted"/>
<evidence type="ECO:0000256" key="1">
    <source>
        <dbReference type="SAM" id="Phobius"/>
    </source>
</evidence>
<feature type="transmembrane region" description="Helical" evidence="1">
    <location>
        <begin position="36"/>
        <end position="62"/>
    </location>
</feature>
<feature type="transmembrane region" description="Helical" evidence="1">
    <location>
        <begin position="276"/>
        <end position="298"/>
    </location>
</feature>
<evidence type="ECO:0000313" key="3">
    <source>
        <dbReference type="Proteomes" id="UP000254631"/>
    </source>
</evidence>
<sequence>MPDLLVYCLIATAIDKMNLAGNFILRQSRATLESKQYAIVCAVVLSIVPFASWLSVALMSLITLRKGERPGFEVMLPAMIVHSVPLMMFLPLEGALINTLVAYLPCYIAALTLRKTASWSNVFGAFLIQAFLVFLSIEILIPDFVSDQFNHFKVLLSQFQDYKQLVEGSTDGLNNLSLAQLFFGIQILSVIASALISLMFARTIQAKLFMPGGFKQEILEFRSGRFSFLMLIIVSVASYFEVPVAISTLPLLLAYFFLSGFSLAYYILARKWQVRVVVLLFLLILLKPFFVLFAYIVFGSLDSLFNFRLYLPARVREST</sequence>
<dbReference type="Proteomes" id="UP000254631">
    <property type="component" value="Unassembled WGS sequence"/>
</dbReference>
<feature type="transmembrane region" description="Helical" evidence="1">
    <location>
        <begin position="122"/>
        <end position="141"/>
    </location>
</feature>
<feature type="transmembrane region" description="Helical" evidence="1">
    <location>
        <begin position="181"/>
        <end position="201"/>
    </location>
</feature>
<accession>A0A378K481</accession>
<reference evidence="2 3" key="1">
    <citation type="submission" date="2018-06" db="EMBL/GenBank/DDBJ databases">
        <authorList>
            <consortium name="Pathogen Informatics"/>
            <person name="Doyle S."/>
        </authorList>
    </citation>
    <scope>NUCLEOTIDE SEQUENCE [LARGE SCALE GENOMIC DNA]</scope>
    <source>
        <strain evidence="2 3">NCTC12000</strain>
    </source>
</reference>
<keyword evidence="1" id="KW-0812">Transmembrane</keyword>
<feature type="transmembrane region" description="Helical" evidence="1">
    <location>
        <begin position="252"/>
        <end position="269"/>
    </location>
</feature>
<gene>
    <name evidence="2" type="ORF">NCTC12000_01721</name>
</gene>
<name>A0A378K481_LEGPN</name>
<evidence type="ECO:0000313" key="2">
    <source>
        <dbReference type="EMBL" id="STX79728.1"/>
    </source>
</evidence>
<dbReference type="RefSeq" id="WP_011946584.1">
    <property type="nucleotide sequence ID" value="NZ_BAZA01000063.1"/>
</dbReference>
<dbReference type="EMBL" id="UGOL01000001">
    <property type="protein sequence ID" value="STX79728.1"/>
    <property type="molecule type" value="Genomic_DNA"/>
</dbReference>
<dbReference type="AlphaFoldDB" id="A0A378K481"/>
<keyword evidence="1" id="KW-0472">Membrane</keyword>
<organism evidence="2 3">
    <name type="scientific">Legionella pneumophila</name>
    <dbReference type="NCBI Taxonomy" id="446"/>
    <lineage>
        <taxon>Bacteria</taxon>
        <taxon>Pseudomonadati</taxon>
        <taxon>Pseudomonadota</taxon>
        <taxon>Gammaproteobacteria</taxon>
        <taxon>Legionellales</taxon>
        <taxon>Legionellaceae</taxon>
        <taxon>Legionella</taxon>
    </lineage>
</organism>